<dbReference type="Pfam" id="PF04295">
    <property type="entry name" value="GD_AH_second"/>
    <property type="match status" value="1"/>
</dbReference>
<feature type="domain" description="D-galactarate/Altronate dehydratase second" evidence="2">
    <location>
        <begin position="79"/>
        <end position="195"/>
    </location>
</feature>
<dbReference type="InterPro" id="IPR007392">
    <property type="entry name" value="GD_AH_second"/>
</dbReference>
<proteinExistence type="predicted"/>
<gene>
    <name evidence="3" type="ORF">OAUR00152_LOCUS18812</name>
</gene>
<name>A0A7S4J124_9STRA</name>
<evidence type="ECO:0000259" key="2">
    <source>
        <dbReference type="Pfam" id="PF04295"/>
    </source>
</evidence>
<dbReference type="GO" id="GO:0016829">
    <property type="term" value="F:lyase activity"/>
    <property type="evidence" value="ECO:0007669"/>
    <property type="project" value="InterPro"/>
</dbReference>
<organism evidence="3">
    <name type="scientific">Odontella aurita</name>
    <dbReference type="NCBI Taxonomy" id="265563"/>
    <lineage>
        <taxon>Eukaryota</taxon>
        <taxon>Sar</taxon>
        <taxon>Stramenopiles</taxon>
        <taxon>Ochrophyta</taxon>
        <taxon>Bacillariophyta</taxon>
        <taxon>Mediophyceae</taxon>
        <taxon>Biddulphiophycidae</taxon>
        <taxon>Eupodiscales</taxon>
        <taxon>Odontellaceae</taxon>
        <taxon>Odontella</taxon>
    </lineage>
</organism>
<feature type="compositionally biased region" description="Basic and acidic residues" evidence="1">
    <location>
        <begin position="1"/>
        <end position="32"/>
    </location>
</feature>
<evidence type="ECO:0000256" key="1">
    <source>
        <dbReference type="SAM" id="MobiDB-lite"/>
    </source>
</evidence>
<feature type="region of interest" description="Disordered" evidence="1">
    <location>
        <begin position="1"/>
        <end position="66"/>
    </location>
</feature>
<accession>A0A7S4J124</accession>
<feature type="compositionally biased region" description="Basic and acidic residues" evidence="1">
    <location>
        <begin position="41"/>
        <end position="62"/>
    </location>
</feature>
<evidence type="ECO:0000313" key="3">
    <source>
        <dbReference type="EMBL" id="CAE2246085.1"/>
    </source>
</evidence>
<sequence>MTAGGEEKKSDEGESLHPEESGPLRVCSDEAPHAVLSHPSDLPKDLLEEGPIRRTPVGDDCPRPSTSLRPWPLGSTYSIVPTSLCSAAIAVTIRDSVASSSRPDLPRMACPSHSEGCGASGDLPYERTLQRLLLGHVLHPSVSRALFLEHGCEKTHNDYFRNTLRECGALGDDGDAADPEKSFDFWSLQADGGFDNAKKHVTDYFLVEKVLGKDESAAAARPVFGVSWSDRPVSVGIMVDPSALGIEDKSEGNDGVKLAIALASVVRYLSSLGVHTVLPANSPLLSLFVDIPAGAHTTKVGEQTPSEGGTAGASSSSGDIEDLMSPKASCSSSSAPARPKGPPAKRRRTDGSARAAFLADVIGSSSADPAEKGQPLAPTLLPAQMIGVSSTPAGDNERRGGLHIMGVPKKGGATWDETVSCLGPACDIVLVVGQSEADAEALPGSGLVPTARIAAAQAVDGGDEKRTEWTAGICRKLVKVLKSPLVSGGEGGAGEKQEEAMRCLREDLFTVTTFVVPRGNAVSL</sequence>
<dbReference type="AlphaFoldDB" id="A0A7S4J124"/>
<dbReference type="EMBL" id="HBKQ01027826">
    <property type="protein sequence ID" value="CAE2246085.1"/>
    <property type="molecule type" value="Transcribed_RNA"/>
</dbReference>
<feature type="region of interest" description="Disordered" evidence="1">
    <location>
        <begin position="298"/>
        <end position="351"/>
    </location>
</feature>
<protein>
    <recommendedName>
        <fullName evidence="2">D-galactarate/Altronate dehydratase second domain-containing protein</fullName>
    </recommendedName>
</protein>
<reference evidence="3" key="1">
    <citation type="submission" date="2021-01" db="EMBL/GenBank/DDBJ databases">
        <authorList>
            <person name="Corre E."/>
            <person name="Pelletier E."/>
            <person name="Niang G."/>
            <person name="Scheremetjew M."/>
            <person name="Finn R."/>
            <person name="Kale V."/>
            <person name="Holt S."/>
            <person name="Cochrane G."/>
            <person name="Meng A."/>
            <person name="Brown T."/>
            <person name="Cohen L."/>
        </authorList>
    </citation>
    <scope>NUCLEOTIDE SEQUENCE</scope>
    <source>
        <strain evidence="3">Isolate 1302-5</strain>
    </source>
</reference>
<feature type="compositionally biased region" description="Low complexity" evidence="1">
    <location>
        <begin position="325"/>
        <end position="338"/>
    </location>
</feature>